<protein>
    <submittedName>
        <fullName evidence="1">FAD dependent oxidoreductase</fullName>
    </submittedName>
</protein>
<dbReference type="InterPro" id="IPR005288">
    <property type="entry name" value="NadB"/>
</dbReference>
<organism evidence="1 2">
    <name type="scientific">Nonomuraea jiangxiensis</name>
    <dbReference type="NCBI Taxonomy" id="633440"/>
    <lineage>
        <taxon>Bacteria</taxon>
        <taxon>Bacillati</taxon>
        <taxon>Actinomycetota</taxon>
        <taxon>Actinomycetes</taxon>
        <taxon>Streptosporangiales</taxon>
        <taxon>Streptosporangiaceae</taxon>
        <taxon>Nonomuraea</taxon>
    </lineage>
</organism>
<dbReference type="AlphaFoldDB" id="A0A1G8Y0E2"/>
<dbReference type="SUPFAM" id="SSF51905">
    <property type="entry name" value="FAD/NAD(P)-binding domain"/>
    <property type="match status" value="1"/>
</dbReference>
<dbReference type="STRING" id="633440.SAMN05421869_113113"/>
<dbReference type="PANTHER" id="PTHR42716">
    <property type="entry name" value="L-ASPARTATE OXIDASE"/>
    <property type="match status" value="1"/>
</dbReference>
<gene>
    <name evidence="1" type="ORF">SAMN05421869_113113</name>
</gene>
<evidence type="ECO:0000313" key="2">
    <source>
        <dbReference type="Proteomes" id="UP000199202"/>
    </source>
</evidence>
<proteinExistence type="predicted"/>
<dbReference type="Proteomes" id="UP000199202">
    <property type="component" value="Unassembled WGS sequence"/>
</dbReference>
<dbReference type="PRINTS" id="PR00411">
    <property type="entry name" value="PNDRDTASEI"/>
</dbReference>
<dbReference type="PANTHER" id="PTHR42716:SF1">
    <property type="entry name" value="SLL0471 PROTEIN"/>
    <property type="match status" value="1"/>
</dbReference>
<dbReference type="RefSeq" id="WP_090937362.1">
    <property type="nucleotide sequence ID" value="NZ_FNDJ01000013.1"/>
</dbReference>
<name>A0A1G8Y0E2_9ACTN</name>
<reference evidence="1 2" key="1">
    <citation type="submission" date="2016-10" db="EMBL/GenBank/DDBJ databases">
        <authorList>
            <person name="de Groot N.N."/>
        </authorList>
    </citation>
    <scope>NUCLEOTIDE SEQUENCE [LARGE SCALE GENOMIC DNA]</scope>
    <source>
        <strain evidence="1 2">CGMCC 4.6533</strain>
    </source>
</reference>
<evidence type="ECO:0000313" key="1">
    <source>
        <dbReference type="EMBL" id="SDJ95500.1"/>
    </source>
</evidence>
<keyword evidence="2" id="KW-1185">Reference proteome</keyword>
<dbReference type="EMBL" id="FNDJ01000013">
    <property type="protein sequence ID" value="SDJ95500.1"/>
    <property type="molecule type" value="Genomic_DNA"/>
</dbReference>
<dbReference type="Gene3D" id="3.50.50.60">
    <property type="entry name" value="FAD/NAD(P)-binding domain"/>
    <property type="match status" value="1"/>
</dbReference>
<dbReference type="GO" id="GO:0008734">
    <property type="term" value="F:L-aspartate oxidase activity"/>
    <property type="evidence" value="ECO:0007669"/>
    <property type="project" value="InterPro"/>
</dbReference>
<dbReference type="OrthoDB" id="615715at2"/>
<accession>A0A1G8Y0E2</accession>
<sequence length="537" mass="58784">MTRESETTADVLVAGGGLGGVAAALAALRRGRSVLLVEETDWIGGQLTSQGVPPDEHTWIEQFGCTRSYRRLRDAIRDHYRTWYPLTDEARARPDLNPGEGRVSRLCHEPRVAAAVLDAMVAPYVSAGRLRILYGHKVVGATVDGDRVRAVTVEAADGHRLEVAAPYVLDATELGDLLPLTGAEHVTGFESRHDTGEPSAPDEAQPANMQAFSWVFAIEHRAGEDHTIDRPAGYRDWARYQPPKWPNPLLSLSAPDPRTLETVTRAFTPNPAPAPFVADQRADPGDKELWAFRRVLSRNLYRPGFAASDVTIVNWPMIDYLPGPLIGVSAEERDKHLAGARELSMSMLYWLQTEAPREDGGTGWPGLRLRGDVLGTTDGLAKAPYIRESRRIEARYRIVEQDLSLAVRGQAGAVAYPDSVGIGMYRIDLHPSTGGDTYIDVASSPFQIPLGALLPVRLRNLLPAAKNIGTTHITNGCYRLHPVEWNIGEVAGTLAAHCLDHGLEPEQVHADGARLRAFRSELAADGVELAWPEIRGY</sequence>
<dbReference type="InterPro" id="IPR036188">
    <property type="entry name" value="FAD/NAD-bd_sf"/>
</dbReference>
<dbReference type="Pfam" id="PF12831">
    <property type="entry name" value="FAD_oxidored"/>
    <property type="match status" value="1"/>
</dbReference>
<dbReference type="GO" id="GO:0009435">
    <property type="term" value="P:NAD+ biosynthetic process"/>
    <property type="evidence" value="ECO:0007669"/>
    <property type="project" value="InterPro"/>
</dbReference>